<name>A0A0B4X5K4_9HYPH</name>
<dbReference type="HOGENOM" id="CLU_2002048_0_0_5"/>
<accession>A0A0B4X5K4</accession>
<dbReference type="Proteomes" id="UP000031368">
    <property type="component" value="Chromosome"/>
</dbReference>
<dbReference type="EMBL" id="CP006877">
    <property type="protein sequence ID" value="AJD41950.1"/>
    <property type="molecule type" value="Genomic_DNA"/>
</dbReference>
<evidence type="ECO:0008006" key="4">
    <source>
        <dbReference type="Google" id="ProtNLM"/>
    </source>
</evidence>
<sequence>MFLEDERAAARLRARRVSLSFLIAAGVVAASTMTAFGVISTARAEGMPQLQKIEQTTGSVAAPVPAATEAAARPSASAKPPRITTRAEGQIRRGLTMLLFALTAAGALAVWRRRIKHLMTTRTR</sequence>
<dbReference type="AlphaFoldDB" id="A0A0B4X5K4"/>
<keyword evidence="3" id="KW-1185">Reference proteome</keyword>
<evidence type="ECO:0000313" key="3">
    <source>
        <dbReference type="Proteomes" id="UP000031368"/>
    </source>
</evidence>
<evidence type="ECO:0000313" key="2">
    <source>
        <dbReference type="EMBL" id="AJD41950.1"/>
    </source>
</evidence>
<feature type="transmembrane region" description="Helical" evidence="1">
    <location>
        <begin position="94"/>
        <end position="111"/>
    </location>
</feature>
<feature type="transmembrane region" description="Helical" evidence="1">
    <location>
        <begin position="21"/>
        <end position="42"/>
    </location>
</feature>
<reference evidence="2 3" key="1">
    <citation type="submission" date="2013-11" db="EMBL/GenBank/DDBJ databases">
        <title>Complete genome sequence of Rhizobium gallicum bv. gallicum R602.</title>
        <authorList>
            <person name="Bustos P."/>
            <person name="Santamaria R.I."/>
            <person name="Lozano L."/>
            <person name="Acosta J.L."/>
            <person name="Ormeno-Orrillo E."/>
            <person name="Rogel M.A."/>
            <person name="Romero D."/>
            <person name="Cevallos M.A."/>
            <person name="Martinez-Romero E."/>
            <person name="Gonzalez V."/>
        </authorList>
    </citation>
    <scope>NUCLEOTIDE SEQUENCE [LARGE SCALE GENOMIC DNA]</scope>
    <source>
        <strain evidence="2 3">R602</strain>
    </source>
</reference>
<keyword evidence="1" id="KW-0472">Membrane</keyword>
<dbReference type="KEGG" id="rga:RGR602_CH02630"/>
<protein>
    <recommendedName>
        <fullName evidence="4">Transmembrane protein</fullName>
    </recommendedName>
</protein>
<keyword evidence="1" id="KW-1133">Transmembrane helix</keyword>
<gene>
    <name evidence="2" type="ORF">RGR602_CH02630</name>
</gene>
<proteinExistence type="predicted"/>
<dbReference type="RefSeq" id="WP_039845457.1">
    <property type="nucleotide sequence ID" value="NZ_CP006877.1"/>
</dbReference>
<keyword evidence="1" id="KW-0812">Transmembrane</keyword>
<organism evidence="2 3">
    <name type="scientific">Rhizobium gallicum bv. gallicum R602sp</name>
    <dbReference type="NCBI Taxonomy" id="1041138"/>
    <lineage>
        <taxon>Bacteria</taxon>
        <taxon>Pseudomonadati</taxon>
        <taxon>Pseudomonadota</taxon>
        <taxon>Alphaproteobacteria</taxon>
        <taxon>Hyphomicrobiales</taxon>
        <taxon>Rhizobiaceae</taxon>
        <taxon>Rhizobium/Agrobacterium group</taxon>
        <taxon>Rhizobium</taxon>
    </lineage>
</organism>
<evidence type="ECO:0000256" key="1">
    <source>
        <dbReference type="SAM" id="Phobius"/>
    </source>
</evidence>